<dbReference type="AlphaFoldDB" id="U4U228"/>
<name>U4U228_DENPD</name>
<evidence type="ECO:0000313" key="2">
    <source>
        <dbReference type="Proteomes" id="UP000030742"/>
    </source>
</evidence>
<accession>U4U228</accession>
<proteinExistence type="predicted"/>
<evidence type="ECO:0000313" key="1">
    <source>
        <dbReference type="EMBL" id="ERL86333.1"/>
    </source>
</evidence>
<sequence>MYKIKGQMCRVAVKDQLSLTAFPLKIATGMFQLHCCKVTNVVDLLEKTIPAQYFEASKADNPKNTKSKRILNLKHCTTIALSQTPDI</sequence>
<protein>
    <submittedName>
        <fullName evidence="1">Uncharacterized protein</fullName>
    </submittedName>
</protein>
<dbReference type="Proteomes" id="UP000030742">
    <property type="component" value="Unassembled WGS sequence"/>
</dbReference>
<organism evidence="1 2">
    <name type="scientific">Dendroctonus ponderosae</name>
    <name type="common">Mountain pine beetle</name>
    <dbReference type="NCBI Taxonomy" id="77166"/>
    <lineage>
        <taxon>Eukaryota</taxon>
        <taxon>Metazoa</taxon>
        <taxon>Ecdysozoa</taxon>
        <taxon>Arthropoda</taxon>
        <taxon>Hexapoda</taxon>
        <taxon>Insecta</taxon>
        <taxon>Pterygota</taxon>
        <taxon>Neoptera</taxon>
        <taxon>Endopterygota</taxon>
        <taxon>Coleoptera</taxon>
        <taxon>Polyphaga</taxon>
        <taxon>Cucujiformia</taxon>
        <taxon>Curculionidae</taxon>
        <taxon>Scolytinae</taxon>
        <taxon>Dendroctonus</taxon>
    </lineage>
</organism>
<gene>
    <name evidence="1" type="ORF">D910_03741</name>
</gene>
<reference evidence="1 2" key="1">
    <citation type="journal article" date="2013" name="Genome Biol.">
        <title>Draft genome of the mountain pine beetle, Dendroctonus ponderosae Hopkins, a major forest pest.</title>
        <authorList>
            <person name="Keeling C.I."/>
            <person name="Yuen M.M."/>
            <person name="Liao N.Y."/>
            <person name="Docking T.R."/>
            <person name="Chan S.K."/>
            <person name="Taylor G.A."/>
            <person name="Palmquist D.L."/>
            <person name="Jackman S.D."/>
            <person name="Nguyen A."/>
            <person name="Li M."/>
            <person name="Henderson H."/>
            <person name="Janes J.K."/>
            <person name="Zhao Y."/>
            <person name="Pandoh P."/>
            <person name="Moore R."/>
            <person name="Sperling F.A."/>
            <person name="Huber D.P."/>
            <person name="Birol I."/>
            <person name="Jones S.J."/>
            <person name="Bohlmann J."/>
        </authorList>
    </citation>
    <scope>NUCLEOTIDE SEQUENCE</scope>
</reference>
<dbReference type="EMBL" id="KB631809">
    <property type="protein sequence ID" value="ERL86333.1"/>
    <property type="molecule type" value="Genomic_DNA"/>
</dbReference>